<comment type="caution">
    <text evidence="1">The sequence shown here is derived from an EMBL/GenBank/DDBJ whole genome shotgun (WGS) entry which is preliminary data.</text>
</comment>
<accession>A0A5B6TLU6</accession>
<dbReference type="AlphaFoldDB" id="A0A5B6TLU6"/>
<evidence type="ECO:0000313" key="2">
    <source>
        <dbReference type="Proteomes" id="UP000324133"/>
    </source>
</evidence>
<reference evidence="1 2" key="1">
    <citation type="submission" date="2019-07" db="EMBL/GenBank/DDBJ databases">
        <title>Rufibacter sp. nov., isolated from lake sediment.</title>
        <authorList>
            <person name="Qu J.-H."/>
        </authorList>
    </citation>
    <scope>NUCLEOTIDE SEQUENCE [LARGE SCALE GENOMIC DNA]</scope>
    <source>
        <strain evidence="1 2">NBS58-1</strain>
    </source>
</reference>
<evidence type="ECO:0000313" key="1">
    <source>
        <dbReference type="EMBL" id="KAA3437062.1"/>
    </source>
</evidence>
<proteinExistence type="predicted"/>
<evidence type="ECO:0008006" key="3">
    <source>
        <dbReference type="Google" id="ProtNLM"/>
    </source>
</evidence>
<protein>
    <recommendedName>
        <fullName evidence="3">STAS/SEC14 domain-containing protein</fullName>
    </recommendedName>
</protein>
<keyword evidence="2" id="KW-1185">Reference proteome</keyword>
<dbReference type="Proteomes" id="UP000324133">
    <property type="component" value="Unassembled WGS sequence"/>
</dbReference>
<dbReference type="RefSeq" id="WP_149093003.1">
    <property type="nucleotide sequence ID" value="NZ_VKKY01000003.1"/>
</dbReference>
<sequence length="145" mass="17134">MHIDLQPELVYQDDYLKVEVDERAKYIYVEWLQSPGNEEFRNSFRVAGMISLEKKCEYWLSDARPIPFLDFGDQNWILREMKPLLRTSSLKKYARLSSMESINLLDVDRIYSSLTEDAKGDLKTQFESFTNKQAALSWLFADFDQ</sequence>
<organism evidence="1 2">
    <name type="scientific">Rufibacter hautae</name>
    <dbReference type="NCBI Taxonomy" id="2595005"/>
    <lineage>
        <taxon>Bacteria</taxon>
        <taxon>Pseudomonadati</taxon>
        <taxon>Bacteroidota</taxon>
        <taxon>Cytophagia</taxon>
        <taxon>Cytophagales</taxon>
        <taxon>Hymenobacteraceae</taxon>
        <taxon>Rufibacter</taxon>
    </lineage>
</organism>
<dbReference type="OrthoDB" id="956031at2"/>
<gene>
    <name evidence="1" type="ORF">FOA19_22080</name>
</gene>
<name>A0A5B6TLU6_9BACT</name>
<dbReference type="EMBL" id="VKKY01000003">
    <property type="protein sequence ID" value="KAA3437062.1"/>
    <property type="molecule type" value="Genomic_DNA"/>
</dbReference>